<name>A0A1D9Q5F9_SCLS1</name>
<dbReference type="OrthoDB" id="4177236at2759"/>
<sequence>MRIFFGAVNGEAVPHHLFYSSVNNAQVSGPFRTERAFVRGVIARSRWEAERNGKYSYLADFFEDQLLDVLAAEDRKPVFTHSDVQRKNILVETRRKWKWK</sequence>
<evidence type="ECO:0000313" key="2">
    <source>
        <dbReference type="Proteomes" id="UP000177798"/>
    </source>
</evidence>
<dbReference type="Proteomes" id="UP000177798">
    <property type="component" value="Chromosome 6"/>
</dbReference>
<dbReference type="KEGG" id="ssl:SS1G_07418"/>
<proteinExistence type="predicted"/>
<gene>
    <name evidence="1" type="ORF">sscle_06g049310</name>
</gene>
<dbReference type="EMBL" id="CP017819">
    <property type="protein sequence ID" value="APA10161.1"/>
    <property type="molecule type" value="Genomic_DNA"/>
</dbReference>
<evidence type="ECO:0008006" key="3">
    <source>
        <dbReference type="Google" id="ProtNLM"/>
    </source>
</evidence>
<evidence type="ECO:0000313" key="1">
    <source>
        <dbReference type="EMBL" id="APA10161.1"/>
    </source>
</evidence>
<dbReference type="VEuPathDB" id="FungiDB:sscle_06g049310"/>
<dbReference type="RefSeq" id="XP_001591971.1">
    <property type="nucleotide sequence ID" value="XM_001591921.1"/>
</dbReference>
<accession>A0A1D9Q5F9</accession>
<protein>
    <recommendedName>
        <fullName evidence="3">Aminoglycoside phosphotransferase domain-containing protein</fullName>
    </recommendedName>
</protein>
<organism evidence="1 2">
    <name type="scientific">Sclerotinia sclerotiorum (strain ATCC 18683 / 1980 / Ss-1)</name>
    <name type="common">White mold</name>
    <name type="synonym">Whetzelinia sclerotiorum</name>
    <dbReference type="NCBI Taxonomy" id="665079"/>
    <lineage>
        <taxon>Eukaryota</taxon>
        <taxon>Fungi</taxon>
        <taxon>Dikarya</taxon>
        <taxon>Ascomycota</taxon>
        <taxon>Pezizomycotina</taxon>
        <taxon>Leotiomycetes</taxon>
        <taxon>Helotiales</taxon>
        <taxon>Sclerotiniaceae</taxon>
        <taxon>Sclerotinia</taxon>
    </lineage>
</organism>
<reference evidence="2" key="1">
    <citation type="journal article" date="2017" name="Genome Biol. Evol.">
        <title>The complete genome sequence of the phytopathogenic fungus Sclerotinia sclerotiorum reveals insights into the genome architecture of broad host range pathogens.</title>
        <authorList>
            <person name="Derbyshire M."/>
            <person name="Denton-Giles M."/>
            <person name="Hegedus D."/>
            <person name="Seifbarghy S."/>
            <person name="Rollins J."/>
            <person name="van Kan J."/>
            <person name="Seidl M.F."/>
            <person name="Faino L."/>
            <person name="Mbengue M."/>
            <person name="Navaud O."/>
            <person name="Raffaele S."/>
            <person name="Hammond-Kosack K."/>
            <person name="Heard S."/>
            <person name="Oliver R."/>
        </authorList>
    </citation>
    <scope>NUCLEOTIDE SEQUENCE [LARGE SCALE GENOMIC DNA]</scope>
    <source>
        <strain evidence="2">ATCC 18683 / 1980 / Ss-1</strain>
    </source>
</reference>
<dbReference type="AlphaFoldDB" id="A0A1D9Q5F9"/>